<dbReference type="GO" id="GO:0030368">
    <property type="term" value="F:interleukin-17 receptor activity"/>
    <property type="evidence" value="ECO:0007669"/>
    <property type="project" value="InterPro"/>
</dbReference>
<comment type="caution">
    <text evidence="9">The sequence shown here is derived from an EMBL/GenBank/DDBJ whole genome shotgun (WGS) entry which is preliminary data.</text>
</comment>
<keyword evidence="6 9" id="KW-0675">Receptor</keyword>
<sequence>MTSCCWSMEGMPHCVLWSGVPAHPLPASPAGREQGTLGCWSRICSRTWQWGSASSCGTRQTELGLYSGPVPCTSKEDMKGWLKSLRAGYGSKGLLQGRRALLVHAAEPVAERAACALMAALQSLGLTVVAAPGGGSGVAALGPLPWLHAQHHRALRDSDTIILLLSPAAVAAARQWDAGARVVPESRAAESSLGPRQNPDPDDVPSVAPCEVFAAALSCAMPVLAVAKGHYMVARLEALVPAVPPALRAAPAFALPSEVEGFLRALAGPAQQRGRCLEPYVVAVAEALQRAVGQ</sequence>
<evidence type="ECO:0000256" key="1">
    <source>
        <dbReference type="ARBA" id="ARBA00004479"/>
    </source>
</evidence>
<keyword evidence="10" id="KW-1185">Reference proteome</keyword>
<dbReference type="EMBL" id="MUZQ01000011">
    <property type="protein sequence ID" value="OWK63574.1"/>
    <property type="molecule type" value="Genomic_DNA"/>
</dbReference>
<organism evidence="9 10">
    <name type="scientific">Lonchura striata</name>
    <name type="common">white-rumped munia</name>
    <dbReference type="NCBI Taxonomy" id="40157"/>
    <lineage>
        <taxon>Eukaryota</taxon>
        <taxon>Metazoa</taxon>
        <taxon>Chordata</taxon>
        <taxon>Craniata</taxon>
        <taxon>Vertebrata</taxon>
        <taxon>Euteleostomi</taxon>
        <taxon>Archelosauria</taxon>
        <taxon>Archosauria</taxon>
        <taxon>Dinosauria</taxon>
        <taxon>Saurischia</taxon>
        <taxon>Theropoda</taxon>
        <taxon>Coelurosauria</taxon>
        <taxon>Aves</taxon>
        <taxon>Neognathae</taxon>
        <taxon>Neoaves</taxon>
        <taxon>Telluraves</taxon>
        <taxon>Australaves</taxon>
        <taxon>Passeriformes</taxon>
        <taxon>Passeroidea</taxon>
        <taxon>Estrildidae</taxon>
        <taxon>Estrildinae</taxon>
        <taxon>Lonchura</taxon>
    </lineage>
</organism>
<dbReference type="Proteomes" id="UP000197619">
    <property type="component" value="Unassembled WGS sequence"/>
</dbReference>
<accession>A0A218VBW7</accession>
<evidence type="ECO:0000256" key="6">
    <source>
        <dbReference type="ARBA" id="ARBA00023170"/>
    </source>
</evidence>
<evidence type="ECO:0000256" key="5">
    <source>
        <dbReference type="ARBA" id="ARBA00023136"/>
    </source>
</evidence>
<dbReference type="GO" id="GO:0016020">
    <property type="term" value="C:membrane"/>
    <property type="evidence" value="ECO:0007669"/>
    <property type="project" value="UniProtKB-SubCell"/>
</dbReference>
<dbReference type="PANTHER" id="PTHR15583">
    <property type="entry name" value="INTERLEUKIN-17 RECEPTOR"/>
    <property type="match status" value="1"/>
</dbReference>
<reference evidence="9 10" key="1">
    <citation type="submission" date="2017-05" db="EMBL/GenBank/DDBJ databases">
        <title>Genome of assembly of the Bengalese finch, Lonchura striata domestica.</title>
        <authorList>
            <person name="Colquitt B.M."/>
            <person name="Brainard M.S."/>
        </authorList>
    </citation>
    <scope>NUCLEOTIDE SEQUENCE [LARGE SCALE GENOMIC DNA]</scope>
    <source>
        <strain evidence="9">White83orange57</strain>
    </source>
</reference>
<evidence type="ECO:0000256" key="4">
    <source>
        <dbReference type="ARBA" id="ARBA00022989"/>
    </source>
</evidence>
<dbReference type="Gene3D" id="3.40.50.11530">
    <property type="match status" value="1"/>
</dbReference>
<name>A0A218VBW7_9PASE</name>
<keyword evidence="4" id="KW-1133">Transmembrane helix</keyword>
<evidence type="ECO:0000256" key="2">
    <source>
        <dbReference type="ARBA" id="ARBA00022692"/>
    </source>
</evidence>
<evidence type="ECO:0000313" key="10">
    <source>
        <dbReference type="Proteomes" id="UP000197619"/>
    </source>
</evidence>
<comment type="subcellular location">
    <subcellularLocation>
        <location evidence="1">Membrane</location>
        <topology evidence="1">Single-pass type I membrane protein</topology>
    </subcellularLocation>
</comment>
<proteinExistence type="predicted"/>
<dbReference type="InterPro" id="IPR013568">
    <property type="entry name" value="SEFIR_dom"/>
</dbReference>
<protein>
    <submittedName>
        <fullName evidence="9">Interleukin-17 receptor C</fullName>
    </submittedName>
</protein>
<keyword evidence="2" id="KW-0812">Transmembrane</keyword>
<keyword evidence="7" id="KW-0325">Glycoprotein</keyword>
<evidence type="ECO:0000259" key="8">
    <source>
        <dbReference type="Pfam" id="PF08357"/>
    </source>
</evidence>
<dbReference type="InterPro" id="IPR039465">
    <property type="entry name" value="IL-17_rcpt-like"/>
</dbReference>
<dbReference type="AlphaFoldDB" id="A0A218VBW7"/>
<evidence type="ECO:0000313" key="9">
    <source>
        <dbReference type="EMBL" id="OWK63574.1"/>
    </source>
</evidence>
<keyword evidence="3" id="KW-0732">Signal</keyword>
<dbReference type="PANTHER" id="PTHR15583:SF12">
    <property type="entry name" value="INTERLEUKIN-17 RECEPTOR C"/>
    <property type="match status" value="1"/>
</dbReference>
<evidence type="ECO:0000256" key="7">
    <source>
        <dbReference type="ARBA" id="ARBA00023180"/>
    </source>
</evidence>
<dbReference type="Pfam" id="PF08357">
    <property type="entry name" value="SEFIR"/>
    <property type="match status" value="1"/>
</dbReference>
<evidence type="ECO:0000256" key="3">
    <source>
        <dbReference type="ARBA" id="ARBA00022729"/>
    </source>
</evidence>
<feature type="domain" description="SEFIR" evidence="8">
    <location>
        <begin position="99"/>
        <end position="266"/>
    </location>
</feature>
<dbReference type="STRING" id="299123.ENSLSDP00000010830"/>
<gene>
    <name evidence="9" type="primary">IL17RC</name>
    <name evidence="9" type="ORF">RLOC_00009682</name>
</gene>
<keyword evidence="5" id="KW-0472">Membrane</keyword>